<keyword evidence="1" id="KW-0813">Transport</keyword>
<organism evidence="4 5">
    <name type="scientific">Triplophysa tibetana</name>
    <dbReference type="NCBI Taxonomy" id="1572043"/>
    <lineage>
        <taxon>Eukaryota</taxon>
        <taxon>Metazoa</taxon>
        <taxon>Chordata</taxon>
        <taxon>Craniata</taxon>
        <taxon>Vertebrata</taxon>
        <taxon>Euteleostomi</taxon>
        <taxon>Actinopterygii</taxon>
        <taxon>Neopterygii</taxon>
        <taxon>Teleostei</taxon>
        <taxon>Ostariophysi</taxon>
        <taxon>Cypriniformes</taxon>
        <taxon>Nemacheilidae</taxon>
        <taxon>Triplophysa</taxon>
    </lineage>
</organism>
<reference evidence="4 5" key="1">
    <citation type="journal article" date="2019" name="Mol. Ecol. Resour.">
        <title>Chromosome-level genome assembly of Triplophysa tibetana, a fish adapted to the harsh high-altitude environment of the Tibetan Plateau.</title>
        <authorList>
            <person name="Yang X."/>
            <person name="Liu H."/>
            <person name="Ma Z."/>
            <person name="Zou Y."/>
            <person name="Zou M."/>
            <person name="Mao Y."/>
            <person name="Li X."/>
            <person name="Wang H."/>
            <person name="Chen T."/>
            <person name="Wang W."/>
            <person name="Yang R."/>
        </authorList>
    </citation>
    <scope>NUCLEOTIDE SEQUENCE [LARGE SCALE GENOMIC DNA]</scope>
    <source>
        <strain evidence="4">TTIB1903HZAU</strain>
        <tissue evidence="4">Muscle</tissue>
    </source>
</reference>
<feature type="domain" description="FIP-RBD" evidence="3">
    <location>
        <begin position="472"/>
        <end position="534"/>
    </location>
</feature>
<evidence type="ECO:0000256" key="1">
    <source>
        <dbReference type="ARBA" id="ARBA00022448"/>
    </source>
</evidence>
<dbReference type="PROSITE" id="PS51511">
    <property type="entry name" value="FIP_RBD"/>
    <property type="match status" value="1"/>
</dbReference>
<evidence type="ECO:0000256" key="2">
    <source>
        <dbReference type="SAM" id="MobiDB-lite"/>
    </source>
</evidence>
<name>A0A5A9PG20_9TELE</name>
<gene>
    <name evidence="4" type="ORF">E1301_Tti011582</name>
</gene>
<dbReference type="InterPro" id="IPR037245">
    <property type="entry name" value="FIP-RBD_C_sf"/>
</dbReference>
<dbReference type="Proteomes" id="UP000324632">
    <property type="component" value="Chromosome 5"/>
</dbReference>
<dbReference type="SUPFAM" id="SSF144270">
    <property type="entry name" value="Eferin C-derminal domain-like"/>
    <property type="match status" value="1"/>
</dbReference>
<dbReference type="Gene3D" id="1.20.5.2440">
    <property type="match status" value="1"/>
</dbReference>
<dbReference type="Pfam" id="PF09457">
    <property type="entry name" value="RBD-FIP"/>
    <property type="match status" value="1"/>
</dbReference>
<keyword evidence="5" id="KW-1185">Reference proteome</keyword>
<evidence type="ECO:0000259" key="3">
    <source>
        <dbReference type="PROSITE" id="PS51511"/>
    </source>
</evidence>
<feature type="region of interest" description="Disordered" evidence="2">
    <location>
        <begin position="115"/>
        <end position="134"/>
    </location>
</feature>
<sequence length="542" mass="60733">MAYRLSRPIRTPTLTQTTDIILTQWSAATGVNPAHLIPTLPCGLLMLFITVTEGDWGCREAGEKTKQKEPNHHILVREQAGNKLKNPEGQGVGTFPSERNTQNRMKLMADNYEDDHLKASDPDQTNHKPSPDQRSSISLLVLNVTQGKAFDLGMWVTLDLSIRGCSQNAFFLCCVFVVMFEFLGSLTGLVRPHSGVDVLVLRYTLAPSSVLMMPFNLGWKRSEPSFTPTPLTLGVMTPIATSPPPGAKLNPHDSFTSLLPRLICSWQCSSAHYRRVFAHITRTGSINGMPSLDSGLHATGRDVRLCARLLFEERPFRSSDPPPSRSEPRFELGFRAASGASCSAGPQESLRKEPVAARAYFNSAVFVRIHTGRAKGQFCHSGLEGFYQTALSLLLWPPVKPKAPNILRQHRLAEIQDLMEMPRRLRFPFLLSDNQIIPPLIDLNQNRSKLKLYIGHLTALCHERDPHILQDLAPPSAYHHTPQDTWEEELRKMRPEQLESELEQCERESAELQEYANSVLQQIADHCPDILEQVVNALEESC</sequence>
<feature type="compositionally biased region" description="Basic and acidic residues" evidence="2">
    <location>
        <begin position="115"/>
        <end position="131"/>
    </location>
</feature>
<protein>
    <submittedName>
        <fullName evidence="4">ELKS/Rab6-interacting/CAST family member 1</fullName>
    </submittedName>
</protein>
<dbReference type="InterPro" id="IPR019018">
    <property type="entry name" value="Rab-bd_FIP-RBD"/>
</dbReference>
<accession>A0A5A9PG20</accession>
<evidence type="ECO:0000313" key="5">
    <source>
        <dbReference type="Proteomes" id="UP000324632"/>
    </source>
</evidence>
<dbReference type="EMBL" id="SOYY01000005">
    <property type="protein sequence ID" value="KAA0720665.1"/>
    <property type="molecule type" value="Genomic_DNA"/>
</dbReference>
<evidence type="ECO:0000313" key="4">
    <source>
        <dbReference type="EMBL" id="KAA0720665.1"/>
    </source>
</evidence>
<comment type="caution">
    <text evidence="4">The sequence shown here is derived from an EMBL/GenBank/DDBJ whole genome shotgun (WGS) entry which is preliminary data.</text>
</comment>
<dbReference type="AlphaFoldDB" id="A0A5A9PG20"/>
<proteinExistence type="predicted"/>
<feature type="region of interest" description="Disordered" evidence="2">
    <location>
        <begin position="77"/>
        <end position="100"/>
    </location>
</feature>